<dbReference type="Proteomes" id="UP001201262">
    <property type="component" value="Unassembled WGS sequence"/>
</dbReference>
<dbReference type="SUPFAM" id="SSF51322">
    <property type="entry name" value="Cyanovirin-N"/>
    <property type="match status" value="1"/>
</dbReference>
<evidence type="ECO:0000256" key="1">
    <source>
        <dbReference type="SAM" id="SignalP"/>
    </source>
</evidence>
<evidence type="ECO:0000313" key="4">
    <source>
        <dbReference type="Proteomes" id="UP001201262"/>
    </source>
</evidence>
<feature type="domain" description="Cyanovirin-N" evidence="2">
    <location>
        <begin position="23"/>
        <end position="119"/>
    </location>
</feature>
<accession>A0AAD4KFY1</accession>
<feature type="chain" id="PRO_5042171657" description="Cyanovirin-N domain-containing protein" evidence="1">
    <location>
        <begin position="21"/>
        <end position="123"/>
    </location>
</feature>
<gene>
    <name evidence="3" type="ORF">BGW36DRAFT_412039</name>
</gene>
<dbReference type="GeneID" id="70249482"/>
<dbReference type="Pfam" id="PF08881">
    <property type="entry name" value="CVNH"/>
    <property type="match status" value="1"/>
</dbReference>
<keyword evidence="4" id="KW-1185">Reference proteome</keyword>
<dbReference type="InterPro" id="IPR011058">
    <property type="entry name" value="Cyanovirin-N"/>
</dbReference>
<dbReference type="RefSeq" id="XP_046066501.1">
    <property type="nucleotide sequence ID" value="XM_046219195.1"/>
</dbReference>
<protein>
    <recommendedName>
        <fullName evidence="2">Cyanovirin-N domain-containing protein</fullName>
    </recommendedName>
</protein>
<dbReference type="AlphaFoldDB" id="A0AAD4KFY1"/>
<dbReference type="InterPro" id="IPR036673">
    <property type="entry name" value="Cyanovirin-N_sf"/>
</dbReference>
<dbReference type="Gene3D" id="2.30.60.10">
    <property type="entry name" value="Cyanovirin-N"/>
    <property type="match status" value="1"/>
</dbReference>
<feature type="signal peptide" evidence="1">
    <location>
        <begin position="1"/>
        <end position="20"/>
    </location>
</feature>
<sequence length="123" mass="12765">MRSTFFLAAIALFGSTTVNAGGFSSTCTECRLGSSNTRYGCLCGDGKGNEIYSLVDLNDCMVNLGGQLSPRKSGGFGGSCKADGQNDEYTPCWDCGNGSGTDKACPDLNSFISNHDGTISCDV</sequence>
<proteinExistence type="predicted"/>
<keyword evidence="1" id="KW-0732">Signal</keyword>
<evidence type="ECO:0000313" key="3">
    <source>
        <dbReference type="EMBL" id="KAH8690218.1"/>
    </source>
</evidence>
<comment type="caution">
    <text evidence="3">The sequence shown here is derived from an EMBL/GenBank/DDBJ whole genome shotgun (WGS) entry which is preliminary data.</text>
</comment>
<name>A0AAD4KFY1_9EURO</name>
<organism evidence="3 4">
    <name type="scientific">Talaromyces proteolyticus</name>
    <dbReference type="NCBI Taxonomy" id="1131652"/>
    <lineage>
        <taxon>Eukaryota</taxon>
        <taxon>Fungi</taxon>
        <taxon>Dikarya</taxon>
        <taxon>Ascomycota</taxon>
        <taxon>Pezizomycotina</taxon>
        <taxon>Eurotiomycetes</taxon>
        <taxon>Eurotiomycetidae</taxon>
        <taxon>Eurotiales</taxon>
        <taxon>Trichocomaceae</taxon>
        <taxon>Talaromyces</taxon>
        <taxon>Talaromyces sect. Bacilispori</taxon>
    </lineage>
</organism>
<reference evidence="3" key="1">
    <citation type="submission" date="2021-12" db="EMBL/GenBank/DDBJ databases">
        <title>Convergent genome expansion in fungi linked to evolution of root-endophyte symbiosis.</title>
        <authorList>
            <consortium name="DOE Joint Genome Institute"/>
            <person name="Ke Y.-H."/>
            <person name="Bonito G."/>
            <person name="Liao H.-L."/>
            <person name="Looney B."/>
            <person name="Rojas-Flechas A."/>
            <person name="Nash J."/>
            <person name="Hameed K."/>
            <person name="Schadt C."/>
            <person name="Martin F."/>
            <person name="Crous P.W."/>
            <person name="Miettinen O."/>
            <person name="Magnuson J.K."/>
            <person name="Labbe J."/>
            <person name="Jacobson D."/>
            <person name="Doktycz M.J."/>
            <person name="Veneault-Fourrey C."/>
            <person name="Kuo A."/>
            <person name="Mondo S."/>
            <person name="Calhoun S."/>
            <person name="Riley R."/>
            <person name="Ohm R."/>
            <person name="LaButti K."/>
            <person name="Andreopoulos B."/>
            <person name="Pangilinan J."/>
            <person name="Nolan M."/>
            <person name="Tritt A."/>
            <person name="Clum A."/>
            <person name="Lipzen A."/>
            <person name="Daum C."/>
            <person name="Barry K."/>
            <person name="Grigoriev I.V."/>
            <person name="Vilgalys R."/>
        </authorList>
    </citation>
    <scope>NUCLEOTIDE SEQUENCE</scope>
    <source>
        <strain evidence="3">PMI_201</strain>
    </source>
</reference>
<evidence type="ECO:0000259" key="2">
    <source>
        <dbReference type="Pfam" id="PF08881"/>
    </source>
</evidence>
<dbReference type="EMBL" id="JAJTJA010000014">
    <property type="protein sequence ID" value="KAH8690218.1"/>
    <property type="molecule type" value="Genomic_DNA"/>
</dbReference>